<gene>
    <name evidence="2" type="ORF">V8G54_035863</name>
</gene>
<evidence type="ECO:0000313" key="3">
    <source>
        <dbReference type="Proteomes" id="UP001374535"/>
    </source>
</evidence>
<feature type="region of interest" description="Disordered" evidence="1">
    <location>
        <begin position="49"/>
        <end position="70"/>
    </location>
</feature>
<dbReference type="AlphaFoldDB" id="A0AAQ3MG28"/>
<organism evidence="2 3">
    <name type="scientific">Vigna mungo</name>
    <name type="common">Black gram</name>
    <name type="synonym">Phaseolus mungo</name>
    <dbReference type="NCBI Taxonomy" id="3915"/>
    <lineage>
        <taxon>Eukaryota</taxon>
        <taxon>Viridiplantae</taxon>
        <taxon>Streptophyta</taxon>
        <taxon>Embryophyta</taxon>
        <taxon>Tracheophyta</taxon>
        <taxon>Spermatophyta</taxon>
        <taxon>Magnoliopsida</taxon>
        <taxon>eudicotyledons</taxon>
        <taxon>Gunneridae</taxon>
        <taxon>Pentapetalae</taxon>
        <taxon>rosids</taxon>
        <taxon>fabids</taxon>
        <taxon>Fabales</taxon>
        <taxon>Fabaceae</taxon>
        <taxon>Papilionoideae</taxon>
        <taxon>50 kb inversion clade</taxon>
        <taxon>NPAAA clade</taxon>
        <taxon>indigoferoid/millettioid clade</taxon>
        <taxon>Phaseoleae</taxon>
        <taxon>Vigna</taxon>
    </lineage>
</organism>
<protein>
    <submittedName>
        <fullName evidence="2">Uncharacterized protein</fullName>
    </submittedName>
</protein>
<reference evidence="2 3" key="1">
    <citation type="journal article" date="2023" name="Life. Sci Alliance">
        <title>Evolutionary insights into 3D genome organization and epigenetic landscape of Vigna mungo.</title>
        <authorList>
            <person name="Junaid A."/>
            <person name="Singh B."/>
            <person name="Bhatia S."/>
        </authorList>
    </citation>
    <scope>NUCLEOTIDE SEQUENCE [LARGE SCALE GENOMIC DNA]</scope>
    <source>
        <strain evidence="2">Urdbean</strain>
    </source>
</reference>
<proteinExistence type="predicted"/>
<evidence type="ECO:0000313" key="2">
    <source>
        <dbReference type="EMBL" id="WVY90349.1"/>
    </source>
</evidence>
<evidence type="ECO:0000256" key="1">
    <source>
        <dbReference type="SAM" id="MobiDB-lite"/>
    </source>
</evidence>
<sequence>MIVLLLRRVGFPELRLEVREVVLRVQQVVLHLALWHHLTDQDVVGVGVGASGGGHGGEEEESAEGVASHGEVKREWIGRRKDWWTFKKSAANGILTRINGVVF</sequence>
<dbReference type="EMBL" id="CP144690">
    <property type="protein sequence ID" value="WVY90349.1"/>
    <property type="molecule type" value="Genomic_DNA"/>
</dbReference>
<name>A0AAQ3MG28_VIGMU</name>
<accession>A0AAQ3MG28</accession>
<keyword evidence="3" id="KW-1185">Reference proteome</keyword>
<dbReference type="Proteomes" id="UP001374535">
    <property type="component" value="Chromosome 11"/>
</dbReference>